<organism evidence="2 3">
    <name type="scientific">Candida viswanathii</name>
    <dbReference type="NCBI Taxonomy" id="5486"/>
    <lineage>
        <taxon>Eukaryota</taxon>
        <taxon>Fungi</taxon>
        <taxon>Dikarya</taxon>
        <taxon>Ascomycota</taxon>
        <taxon>Saccharomycotina</taxon>
        <taxon>Pichiomycetes</taxon>
        <taxon>Debaryomycetaceae</taxon>
        <taxon>Candida/Lodderomyces clade</taxon>
        <taxon>Candida</taxon>
    </lineage>
</organism>
<dbReference type="SUPFAM" id="SSF55718">
    <property type="entry name" value="SCP-like"/>
    <property type="match status" value="1"/>
</dbReference>
<keyword evidence="3" id="KW-1185">Reference proteome</keyword>
<accession>A0A367XRM6</accession>
<dbReference type="Gene3D" id="3.30.1050.10">
    <property type="entry name" value="SCP2 sterol-binding domain"/>
    <property type="match status" value="1"/>
</dbReference>
<evidence type="ECO:0000313" key="3">
    <source>
        <dbReference type="Proteomes" id="UP000253472"/>
    </source>
</evidence>
<dbReference type="PANTHER" id="PTHR10094">
    <property type="entry name" value="STEROL CARRIER PROTEIN 2 SCP-2 FAMILY PROTEIN"/>
    <property type="match status" value="1"/>
</dbReference>
<feature type="domain" description="SCP2" evidence="1">
    <location>
        <begin position="30"/>
        <end position="123"/>
    </location>
</feature>
<gene>
    <name evidence="2" type="primary">POX18_2</name>
    <name evidence="2" type="ORF">Cantr_05035</name>
</gene>
<protein>
    <submittedName>
        <fullName evidence="2">Oleate-induced peroxisomal protein POX18</fullName>
    </submittedName>
</protein>
<dbReference type="InterPro" id="IPR003033">
    <property type="entry name" value="SCP2_sterol-bd_dom"/>
</dbReference>
<comment type="caution">
    <text evidence="2">The sequence shown here is derived from an EMBL/GenBank/DDBJ whole genome shotgun (WGS) entry which is preliminary data.</text>
</comment>
<dbReference type="GO" id="GO:0005829">
    <property type="term" value="C:cytosol"/>
    <property type="evidence" value="ECO:0007669"/>
    <property type="project" value="TreeGrafter"/>
</dbReference>
<dbReference type="InterPro" id="IPR036527">
    <property type="entry name" value="SCP2_sterol-bd_dom_sf"/>
</dbReference>
<dbReference type="Pfam" id="PF02036">
    <property type="entry name" value="SCP2"/>
    <property type="match status" value="1"/>
</dbReference>
<dbReference type="EMBL" id="QLNQ01000029">
    <property type="protein sequence ID" value="RCK56294.1"/>
    <property type="molecule type" value="Genomic_DNA"/>
</dbReference>
<dbReference type="PANTHER" id="PTHR10094:SF25">
    <property type="entry name" value="SCP2 STEROL-BINDING DOMAIN-CONTAINING PROTEIN 1"/>
    <property type="match status" value="1"/>
</dbReference>
<evidence type="ECO:0000259" key="1">
    <source>
        <dbReference type="Pfam" id="PF02036"/>
    </source>
</evidence>
<dbReference type="AlphaFoldDB" id="A0A367XRM6"/>
<dbReference type="Proteomes" id="UP000253472">
    <property type="component" value="Unassembled WGS sequence"/>
</dbReference>
<dbReference type="OrthoDB" id="10265837at2759"/>
<dbReference type="STRING" id="5486.A0A367XRM6"/>
<evidence type="ECO:0000313" key="2">
    <source>
        <dbReference type="EMBL" id="RCK56294.1"/>
    </source>
</evidence>
<proteinExistence type="predicted"/>
<reference evidence="2 3" key="1">
    <citation type="submission" date="2018-06" db="EMBL/GenBank/DDBJ databases">
        <title>Whole genome sequencing of Candida tropicalis (genome annotated by CSBL at Korea University).</title>
        <authorList>
            <person name="Ahn J."/>
        </authorList>
    </citation>
    <scope>NUCLEOTIDE SEQUENCE [LARGE SCALE GENOMIC DNA]</scope>
    <source>
        <strain evidence="2 3">ATCC 20962</strain>
    </source>
</reference>
<name>A0A367XRM6_9ASCO</name>
<sequence>MSSESVAAPGFESSAFFEYLYECLKEEMIREIALGTIKAVIVVTLKNKENKQETWVMDFKNKGTLVKVTDGKIPKGDVLLSLKDADFMKMAHGKSNGQKLFMAGKLKVKGNLMKATSIESLFKDVGPPPAKL</sequence>